<dbReference type="OrthoDB" id="9807210at2"/>
<protein>
    <submittedName>
        <fullName evidence="1">Uncharacterized protein</fullName>
    </submittedName>
</protein>
<dbReference type="Proteomes" id="UP000318538">
    <property type="component" value="Chromosome"/>
</dbReference>
<keyword evidence="2" id="KW-1185">Reference proteome</keyword>
<reference evidence="1 2" key="1">
    <citation type="submission" date="2019-02" db="EMBL/GenBank/DDBJ databases">
        <title>Deep-cultivation of Planctomycetes and their phenomic and genomic characterization uncovers novel biology.</title>
        <authorList>
            <person name="Wiegand S."/>
            <person name="Jogler M."/>
            <person name="Boedeker C."/>
            <person name="Pinto D."/>
            <person name="Vollmers J."/>
            <person name="Rivas-Marin E."/>
            <person name="Kohn T."/>
            <person name="Peeters S.H."/>
            <person name="Heuer A."/>
            <person name="Rast P."/>
            <person name="Oberbeckmann S."/>
            <person name="Bunk B."/>
            <person name="Jeske O."/>
            <person name="Meyerdierks A."/>
            <person name="Storesund J.E."/>
            <person name="Kallscheuer N."/>
            <person name="Luecker S."/>
            <person name="Lage O.M."/>
            <person name="Pohl T."/>
            <person name="Merkel B.J."/>
            <person name="Hornburger P."/>
            <person name="Mueller R.-W."/>
            <person name="Bruemmer F."/>
            <person name="Labrenz M."/>
            <person name="Spormann A.M."/>
            <person name="Op den Camp H."/>
            <person name="Overmann J."/>
            <person name="Amann R."/>
            <person name="Jetten M.S.M."/>
            <person name="Mascher T."/>
            <person name="Medema M.H."/>
            <person name="Devos D.P."/>
            <person name="Kaster A.-K."/>
            <person name="Ovreas L."/>
            <person name="Rohde M."/>
            <person name="Galperin M.Y."/>
            <person name="Jogler C."/>
        </authorList>
    </citation>
    <scope>NUCLEOTIDE SEQUENCE [LARGE SCALE GENOMIC DNA]</scope>
    <source>
        <strain evidence="1 2">K22_7</strain>
    </source>
</reference>
<accession>A0A517NDZ6</accession>
<name>A0A517NDZ6_9BACT</name>
<sequence length="97" mass="10247">MMSVPNSDPEQWSRAVVANSGRESIDGTRFWVDFGCLLFRLLLVTDGVKLAIGSDIGVGFERCSSRFVRAMTGTDASPGGRGKGRIAVGGAADLLVI</sequence>
<gene>
    <name evidence="1" type="ORF">K227x_37490</name>
</gene>
<organism evidence="1 2">
    <name type="scientific">Rubripirellula lacrimiformis</name>
    <dbReference type="NCBI Taxonomy" id="1930273"/>
    <lineage>
        <taxon>Bacteria</taxon>
        <taxon>Pseudomonadati</taxon>
        <taxon>Planctomycetota</taxon>
        <taxon>Planctomycetia</taxon>
        <taxon>Pirellulales</taxon>
        <taxon>Pirellulaceae</taxon>
        <taxon>Rubripirellula</taxon>
    </lineage>
</organism>
<dbReference type="EMBL" id="CP036525">
    <property type="protein sequence ID" value="QDT05349.1"/>
    <property type="molecule type" value="Genomic_DNA"/>
</dbReference>
<dbReference type="RefSeq" id="WP_145171428.1">
    <property type="nucleotide sequence ID" value="NZ_CP036525.1"/>
</dbReference>
<evidence type="ECO:0000313" key="1">
    <source>
        <dbReference type="EMBL" id="QDT05349.1"/>
    </source>
</evidence>
<evidence type="ECO:0000313" key="2">
    <source>
        <dbReference type="Proteomes" id="UP000318538"/>
    </source>
</evidence>
<dbReference type="KEGG" id="rlc:K227x_37490"/>
<dbReference type="AlphaFoldDB" id="A0A517NDZ6"/>
<proteinExistence type="predicted"/>